<dbReference type="EMBL" id="KB632410">
    <property type="protein sequence ID" value="ERL95210.1"/>
    <property type="molecule type" value="Genomic_DNA"/>
</dbReference>
<dbReference type="AlphaFoldDB" id="U4UY15"/>
<dbReference type="InterPro" id="IPR036397">
    <property type="entry name" value="RNaseH_sf"/>
</dbReference>
<organism evidence="1 2">
    <name type="scientific">Dendroctonus ponderosae</name>
    <name type="common">Mountain pine beetle</name>
    <dbReference type="NCBI Taxonomy" id="77166"/>
    <lineage>
        <taxon>Eukaryota</taxon>
        <taxon>Metazoa</taxon>
        <taxon>Ecdysozoa</taxon>
        <taxon>Arthropoda</taxon>
        <taxon>Hexapoda</taxon>
        <taxon>Insecta</taxon>
        <taxon>Pterygota</taxon>
        <taxon>Neoptera</taxon>
        <taxon>Endopterygota</taxon>
        <taxon>Coleoptera</taxon>
        <taxon>Polyphaga</taxon>
        <taxon>Cucujiformia</taxon>
        <taxon>Curculionidae</taxon>
        <taxon>Scolytinae</taxon>
        <taxon>Dendroctonus</taxon>
    </lineage>
</organism>
<evidence type="ECO:0000313" key="2">
    <source>
        <dbReference type="Proteomes" id="UP000030742"/>
    </source>
</evidence>
<proteinExistence type="predicted"/>
<gene>
    <name evidence="1" type="ORF">D910_12477</name>
</gene>
<sequence length="129" mass="14915">MTHKQARPEFAREHVDWDLDDWKKVLFIVEVRVGLKSSDGRAFIWRRLGERYSQACMVPQLAFRGGLIMFWCGISLEARTDLVVIRGRSLASQKYIQAILENNVAPFAPHIGDNFSFMDDNARPHLIVR</sequence>
<accession>U4UY15</accession>
<dbReference type="GO" id="GO:0003676">
    <property type="term" value="F:nucleic acid binding"/>
    <property type="evidence" value="ECO:0007669"/>
    <property type="project" value="InterPro"/>
</dbReference>
<evidence type="ECO:0000313" key="1">
    <source>
        <dbReference type="EMBL" id="ERL95210.1"/>
    </source>
</evidence>
<dbReference type="Proteomes" id="UP000030742">
    <property type="component" value="Unassembled WGS sequence"/>
</dbReference>
<protein>
    <submittedName>
        <fullName evidence="1">Uncharacterized protein</fullName>
    </submittedName>
</protein>
<dbReference type="STRING" id="77166.U4UY15"/>
<reference evidence="1 2" key="1">
    <citation type="journal article" date="2013" name="Genome Biol.">
        <title>Draft genome of the mountain pine beetle, Dendroctonus ponderosae Hopkins, a major forest pest.</title>
        <authorList>
            <person name="Keeling C.I."/>
            <person name="Yuen M.M."/>
            <person name="Liao N.Y."/>
            <person name="Docking T.R."/>
            <person name="Chan S.K."/>
            <person name="Taylor G.A."/>
            <person name="Palmquist D.L."/>
            <person name="Jackman S.D."/>
            <person name="Nguyen A."/>
            <person name="Li M."/>
            <person name="Henderson H."/>
            <person name="Janes J.K."/>
            <person name="Zhao Y."/>
            <person name="Pandoh P."/>
            <person name="Moore R."/>
            <person name="Sperling F.A."/>
            <person name="Huber D.P."/>
            <person name="Birol I."/>
            <person name="Jones S.J."/>
            <person name="Bohlmann J."/>
        </authorList>
    </citation>
    <scope>NUCLEOTIDE SEQUENCE</scope>
</reference>
<dbReference type="Gene3D" id="3.30.420.10">
    <property type="entry name" value="Ribonuclease H-like superfamily/Ribonuclease H"/>
    <property type="match status" value="1"/>
</dbReference>
<name>U4UY15_DENPD</name>